<feature type="region of interest" description="Disordered" evidence="1">
    <location>
        <begin position="210"/>
        <end position="235"/>
    </location>
</feature>
<dbReference type="EMBL" id="BAAATD010000013">
    <property type="protein sequence ID" value="GAA2626720.1"/>
    <property type="molecule type" value="Genomic_DNA"/>
</dbReference>
<comment type="caution">
    <text evidence="2">The sequence shown here is derived from an EMBL/GenBank/DDBJ whole genome shotgun (WGS) entry which is preliminary data.</text>
</comment>
<keyword evidence="3" id="KW-1185">Reference proteome</keyword>
<accession>A0ABP6CS79</accession>
<protein>
    <submittedName>
        <fullName evidence="2">Uncharacterized protein</fullName>
    </submittedName>
</protein>
<dbReference type="Proteomes" id="UP001501509">
    <property type="component" value="Unassembled WGS sequence"/>
</dbReference>
<evidence type="ECO:0000313" key="3">
    <source>
        <dbReference type="Proteomes" id="UP001501509"/>
    </source>
</evidence>
<organism evidence="2 3">
    <name type="scientific">Actinomadura fulvescens</name>
    <dbReference type="NCBI Taxonomy" id="46160"/>
    <lineage>
        <taxon>Bacteria</taxon>
        <taxon>Bacillati</taxon>
        <taxon>Actinomycetota</taxon>
        <taxon>Actinomycetes</taxon>
        <taxon>Streptosporangiales</taxon>
        <taxon>Thermomonosporaceae</taxon>
        <taxon>Actinomadura</taxon>
    </lineage>
</organism>
<evidence type="ECO:0000313" key="2">
    <source>
        <dbReference type="EMBL" id="GAA2626720.1"/>
    </source>
</evidence>
<reference evidence="3" key="1">
    <citation type="journal article" date="2019" name="Int. J. Syst. Evol. Microbiol.">
        <title>The Global Catalogue of Microorganisms (GCM) 10K type strain sequencing project: providing services to taxonomists for standard genome sequencing and annotation.</title>
        <authorList>
            <consortium name="The Broad Institute Genomics Platform"/>
            <consortium name="The Broad Institute Genome Sequencing Center for Infectious Disease"/>
            <person name="Wu L."/>
            <person name="Ma J."/>
        </authorList>
    </citation>
    <scope>NUCLEOTIDE SEQUENCE [LARGE SCALE GENOMIC DNA]</scope>
    <source>
        <strain evidence="3">JCM 6833</strain>
    </source>
</reference>
<sequence length="235" mass="25259">MRGRAAHSRGGVYLTDLAHHLEELGWAVTHRHPGVPVIAVGDATGGVDIAITDVRRWGRWFYRAGSRQGHSQVVACLPKRRARTAMVAFLAEVGEQQRQAEVQDLVRRFADFSLQGDQLSAAVYRCRDVLTLPQVQALLADQQDVLVAFWQIAGALEGRLTALRQPGSTAQLHHLDEALVRLALGKQSLEVSAHLILDACGALRPLTAGAHTPAPAPAPTPVQGGEEHGQGHAAS</sequence>
<evidence type="ECO:0000256" key="1">
    <source>
        <dbReference type="SAM" id="MobiDB-lite"/>
    </source>
</evidence>
<feature type="compositionally biased region" description="Basic and acidic residues" evidence="1">
    <location>
        <begin position="225"/>
        <end position="235"/>
    </location>
</feature>
<name>A0ABP6CS79_9ACTN</name>
<proteinExistence type="predicted"/>
<gene>
    <name evidence="2" type="ORF">GCM10010411_74630</name>
</gene>